<accession>A0AAN9LZA4</accession>
<reference evidence="1 2" key="1">
    <citation type="submission" date="2024-01" db="EMBL/GenBank/DDBJ databases">
        <title>The genomes of 5 underutilized Papilionoideae crops provide insights into root nodulation and disease resistanc.</title>
        <authorList>
            <person name="Jiang F."/>
        </authorList>
    </citation>
    <scope>NUCLEOTIDE SEQUENCE [LARGE SCALE GENOMIC DNA]</scope>
    <source>
        <strain evidence="1">LVBAO_FW01</strain>
        <tissue evidence="1">Leaves</tissue>
    </source>
</reference>
<dbReference type="AlphaFoldDB" id="A0AAN9LZA4"/>
<name>A0AAN9LZA4_CANGL</name>
<protein>
    <submittedName>
        <fullName evidence="1">Uncharacterized protein</fullName>
    </submittedName>
</protein>
<sequence>MKNVSSSGTTGAYKMNKKKRRIEIAERRIEIAERRRNSFPSLSSGSPEISNHEKSYSSAVSAHECYQAECKFHHRLSECFKYINSSYESSRTILLYNSTAGFANEMHPYLTHR</sequence>
<dbReference type="Proteomes" id="UP001367508">
    <property type="component" value="Unassembled WGS sequence"/>
</dbReference>
<comment type="caution">
    <text evidence="1">The sequence shown here is derived from an EMBL/GenBank/DDBJ whole genome shotgun (WGS) entry which is preliminary data.</text>
</comment>
<dbReference type="EMBL" id="JAYMYQ010000003">
    <property type="protein sequence ID" value="KAK7344911.1"/>
    <property type="molecule type" value="Genomic_DNA"/>
</dbReference>
<keyword evidence="2" id="KW-1185">Reference proteome</keyword>
<organism evidence="1 2">
    <name type="scientific">Canavalia gladiata</name>
    <name type="common">Sword bean</name>
    <name type="synonym">Dolichos gladiatus</name>
    <dbReference type="NCBI Taxonomy" id="3824"/>
    <lineage>
        <taxon>Eukaryota</taxon>
        <taxon>Viridiplantae</taxon>
        <taxon>Streptophyta</taxon>
        <taxon>Embryophyta</taxon>
        <taxon>Tracheophyta</taxon>
        <taxon>Spermatophyta</taxon>
        <taxon>Magnoliopsida</taxon>
        <taxon>eudicotyledons</taxon>
        <taxon>Gunneridae</taxon>
        <taxon>Pentapetalae</taxon>
        <taxon>rosids</taxon>
        <taxon>fabids</taxon>
        <taxon>Fabales</taxon>
        <taxon>Fabaceae</taxon>
        <taxon>Papilionoideae</taxon>
        <taxon>50 kb inversion clade</taxon>
        <taxon>NPAAA clade</taxon>
        <taxon>indigoferoid/millettioid clade</taxon>
        <taxon>Phaseoleae</taxon>
        <taxon>Canavalia</taxon>
    </lineage>
</organism>
<gene>
    <name evidence="1" type="ORF">VNO77_15139</name>
</gene>
<proteinExistence type="predicted"/>
<evidence type="ECO:0000313" key="1">
    <source>
        <dbReference type="EMBL" id="KAK7344911.1"/>
    </source>
</evidence>
<evidence type="ECO:0000313" key="2">
    <source>
        <dbReference type="Proteomes" id="UP001367508"/>
    </source>
</evidence>